<evidence type="ECO:0000256" key="11">
    <source>
        <dbReference type="SAM" id="MobiDB-lite"/>
    </source>
</evidence>
<dbReference type="Proteomes" id="UP000245768">
    <property type="component" value="Unassembled WGS sequence"/>
</dbReference>
<dbReference type="OrthoDB" id="272987at2759"/>
<dbReference type="Pfam" id="PF20653">
    <property type="entry name" value="COG6_C"/>
    <property type="match status" value="1"/>
</dbReference>
<evidence type="ECO:0000313" key="15">
    <source>
        <dbReference type="Proteomes" id="UP000245768"/>
    </source>
</evidence>
<evidence type="ECO:0000256" key="7">
    <source>
        <dbReference type="ARBA" id="ARBA00023136"/>
    </source>
</evidence>
<evidence type="ECO:0000256" key="8">
    <source>
        <dbReference type="ARBA" id="ARBA00031348"/>
    </source>
</evidence>
<sequence>MAASTEAGPSRRRPGSSSHLDPLPATHPLSLKLRSIFDPRRSKETDPEAVKQALDDIEERYSRRDDAKHKKHFDVAWARTRVAKDAEDSVEDATLGYLDVLETVDRAISDVSNHIDELYAACNDIDSRLTRADDSTRYLLEHADGLRKQRATTAQNAKLLNAFLSRFTLAEAQIDAIESRSLPVGPLLFEAMDRIEAIRADCHVLLVGREEGQVGGMRAGIDIMDETASLMDKAQTKVAKWLTFELRSTFKEGQDVGQNVRESVKRLDQREDLLRPALKALATTRAKQLSNAFQMALTVGGPAPSFLPRPIELHAHDPMRYVGDMLAWVHQSVASEREFLIGLFSRLEKAEDIEGRRRVGERRRGLEGSIDYTRDRDVMEQIGLTKGEIWTREVLDRVLEGCGRPLNVRVEQTVNSQEGCITTFKLASLVQFYRVTMERTIGSKAALSKTLSEISQVSYRAFLNTLDNLAAGLSRFHQTPESDLGPSPPLLGACATLKELLAVHQSTLSEQDLFGDTLPLRDDEKEGQNVASDIGPVLARLIDAMMELCVRCADTLLPASSRRRSSSAKDLLDPAANIDDDTPAHWNRSIYLLNCLGHMRTTVVEPYEATLSLTKIKVDREASRLLGDLTGRHHRHLLRQSGLSTMASAPPKRTDEKEWKKMQASLETFLNSGAALLAPPELRLLQSPSARSAVHGNALRSLADDYKVLVETETSGTSGLKLRSVQEVRILLGVDSDSSSAPQ</sequence>
<keyword evidence="7 10" id="KW-0472">Membrane</keyword>
<evidence type="ECO:0000256" key="10">
    <source>
        <dbReference type="RuleBase" id="RU365075"/>
    </source>
</evidence>
<evidence type="ECO:0000256" key="6">
    <source>
        <dbReference type="ARBA" id="ARBA00023034"/>
    </source>
</evidence>
<dbReference type="AlphaFoldDB" id="A0A316YUU5"/>
<feature type="domain" description="Conserved oligomeric complex COG6 N-terminal" evidence="12">
    <location>
        <begin position="78"/>
        <end position="179"/>
    </location>
</feature>
<accession>A0A316YUU5</accession>
<evidence type="ECO:0000256" key="1">
    <source>
        <dbReference type="ARBA" id="ARBA00004395"/>
    </source>
</evidence>
<evidence type="ECO:0000313" key="14">
    <source>
        <dbReference type="EMBL" id="PWN92826.1"/>
    </source>
</evidence>
<evidence type="ECO:0000256" key="3">
    <source>
        <dbReference type="ARBA" id="ARBA00020973"/>
    </source>
</evidence>
<dbReference type="FunCoup" id="A0A316YUU5">
    <property type="interactions" value="232"/>
</dbReference>
<dbReference type="GO" id="GO:0017119">
    <property type="term" value="C:Golgi transport complex"/>
    <property type="evidence" value="ECO:0007669"/>
    <property type="project" value="UniProtKB-UniRule"/>
</dbReference>
<dbReference type="GO" id="GO:0006891">
    <property type="term" value="P:intra-Golgi vesicle-mediated transport"/>
    <property type="evidence" value="ECO:0007669"/>
    <property type="project" value="UniProtKB-UniRule"/>
</dbReference>
<evidence type="ECO:0000259" key="12">
    <source>
        <dbReference type="Pfam" id="PF06419"/>
    </source>
</evidence>
<comment type="function">
    <text evidence="9">Acts as a component of the peripheral membrane COG complex that is involved in intra-Golgi protein trafficking. COG is located at the cis-Golgi, and regulates tethering of retrograde intra-Golgi vesicles and possibly a number of other membrane trafficking events.</text>
</comment>
<evidence type="ECO:0000256" key="9">
    <source>
        <dbReference type="ARBA" id="ARBA00043873"/>
    </source>
</evidence>
<keyword evidence="5 10" id="KW-0653">Protein transport</keyword>
<comment type="function">
    <text evidence="10">Acts as component of the peripheral membrane COG complex that is involved in intra-Golgi protein trafficking. COG is located at the cis-Golgi, and regulates tethering of retrograde intra-Golgi vesicles and possibly a number of other membrane trafficking events.</text>
</comment>
<dbReference type="InterPro" id="IPR010490">
    <property type="entry name" value="COG6"/>
</dbReference>
<comment type="similarity">
    <text evidence="2 10">Belongs to the COG6 family.</text>
</comment>
<evidence type="ECO:0000256" key="2">
    <source>
        <dbReference type="ARBA" id="ARBA00011023"/>
    </source>
</evidence>
<dbReference type="InterPro" id="IPR048368">
    <property type="entry name" value="COG6_N"/>
</dbReference>
<name>A0A316YUU5_9BASI</name>
<dbReference type="EMBL" id="KZ819634">
    <property type="protein sequence ID" value="PWN92826.1"/>
    <property type="molecule type" value="Genomic_DNA"/>
</dbReference>
<dbReference type="InParanoid" id="A0A316YUU5"/>
<feature type="region of interest" description="Disordered" evidence="11">
    <location>
        <begin position="1"/>
        <end position="27"/>
    </location>
</feature>
<dbReference type="PANTHER" id="PTHR21506">
    <property type="entry name" value="COMPONENT OF OLIGOMERIC GOLGI COMPLEX 6"/>
    <property type="match status" value="1"/>
</dbReference>
<proteinExistence type="inferred from homology"/>
<dbReference type="GO" id="GO:0000139">
    <property type="term" value="C:Golgi membrane"/>
    <property type="evidence" value="ECO:0007669"/>
    <property type="project" value="UniProtKB-SubCell"/>
</dbReference>
<comment type="subunit">
    <text evidence="10">Component of the conserved oligomeric Golgi complex.</text>
</comment>
<evidence type="ECO:0000256" key="4">
    <source>
        <dbReference type="ARBA" id="ARBA00022448"/>
    </source>
</evidence>
<dbReference type="Pfam" id="PF06419">
    <property type="entry name" value="COG6_N"/>
    <property type="match status" value="1"/>
</dbReference>
<keyword evidence="4 10" id="KW-0813">Transport</keyword>
<dbReference type="STRING" id="215250.A0A316YUU5"/>
<comment type="subcellular location">
    <subcellularLocation>
        <location evidence="1 10">Golgi apparatus membrane</location>
        <topology evidence="1 10">Peripheral membrane protein</topology>
    </subcellularLocation>
</comment>
<protein>
    <recommendedName>
        <fullName evidence="3 10">Conserved oligomeric Golgi complex subunit 6</fullName>
        <shortName evidence="10">COG complex subunit 6</shortName>
    </recommendedName>
    <alternativeName>
        <fullName evidence="8 10">Component of oligomeric Golgi complex 6</fullName>
    </alternativeName>
</protein>
<dbReference type="GO" id="GO:0015031">
    <property type="term" value="P:protein transport"/>
    <property type="evidence" value="ECO:0007669"/>
    <property type="project" value="UniProtKB-KW"/>
</dbReference>
<gene>
    <name evidence="14" type="ORF">FA10DRAFT_236017</name>
</gene>
<dbReference type="RefSeq" id="XP_025380024.1">
    <property type="nucleotide sequence ID" value="XM_025519058.1"/>
</dbReference>
<evidence type="ECO:0000259" key="13">
    <source>
        <dbReference type="Pfam" id="PF20653"/>
    </source>
</evidence>
<keyword evidence="6 10" id="KW-0333">Golgi apparatus</keyword>
<reference evidence="14 15" key="1">
    <citation type="journal article" date="2018" name="Mol. Biol. Evol.">
        <title>Broad Genomic Sampling Reveals a Smut Pathogenic Ancestry of the Fungal Clade Ustilaginomycotina.</title>
        <authorList>
            <person name="Kijpornyongpan T."/>
            <person name="Mondo S.J."/>
            <person name="Barry K."/>
            <person name="Sandor L."/>
            <person name="Lee J."/>
            <person name="Lipzen A."/>
            <person name="Pangilinan J."/>
            <person name="LaButti K."/>
            <person name="Hainaut M."/>
            <person name="Henrissat B."/>
            <person name="Grigoriev I.V."/>
            <person name="Spatafora J.W."/>
            <person name="Aime M.C."/>
        </authorList>
    </citation>
    <scope>NUCLEOTIDE SEQUENCE [LARGE SCALE GENOMIC DNA]</scope>
    <source>
        <strain evidence="14 15">MCA 4198</strain>
    </source>
</reference>
<dbReference type="GeneID" id="37040974"/>
<dbReference type="InterPro" id="IPR048369">
    <property type="entry name" value="COG6_C"/>
</dbReference>
<evidence type="ECO:0000256" key="5">
    <source>
        <dbReference type="ARBA" id="ARBA00022927"/>
    </source>
</evidence>
<feature type="domain" description="Conserved Oligomeric Golgi complex subunit 6 C-terminal" evidence="13">
    <location>
        <begin position="218"/>
        <end position="711"/>
    </location>
</feature>
<keyword evidence="15" id="KW-1185">Reference proteome</keyword>
<organism evidence="14 15">
    <name type="scientific">Acaromyces ingoldii</name>
    <dbReference type="NCBI Taxonomy" id="215250"/>
    <lineage>
        <taxon>Eukaryota</taxon>
        <taxon>Fungi</taxon>
        <taxon>Dikarya</taxon>
        <taxon>Basidiomycota</taxon>
        <taxon>Ustilaginomycotina</taxon>
        <taxon>Exobasidiomycetes</taxon>
        <taxon>Exobasidiales</taxon>
        <taxon>Cryptobasidiaceae</taxon>
        <taxon>Acaromyces</taxon>
    </lineage>
</organism>
<dbReference type="SMART" id="SM01087">
    <property type="entry name" value="COG6"/>
    <property type="match status" value="1"/>
</dbReference>
<dbReference type="PANTHER" id="PTHR21506:SF0">
    <property type="entry name" value="CONSERVED OLIGOMERIC GOLGI COMPLEX SUBUNIT 6"/>
    <property type="match status" value="1"/>
</dbReference>